<dbReference type="PANTHER" id="PTHR47018">
    <property type="entry name" value="CXC DOMAIN-CONTAINING PROTEIN-RELATED"/>
    <property type="match status" value="1"/>
</dbReference>
<accession>A0ABM1EV88</accession>
<gene>
    <name evidence="3" type="primary">LOC106816067</name>
</gene>
<feature type="region of interest" description="Disordered" evidence="1">
    <location>
        <begin position="108"/>
        <end position="135"/>
    </location>
</feature>
<reference evidence="3" key="1">
    <citation type="submission" date="2025-08" db="UniProtKB">
        <authorList>
            <consortium name="RefSeq"/>
        </authorList>
    </citation>
    <scope>IDENTIFICATION</scope>
</reference>
<evidence type="ECO:0000256" key="1">
    <source>
        <dbReference type="SAM" id="MobiDB-lite"/>
    </source>
</evidence>
<name>A0ABM1EV88_PRICU</name>
<proteinExistence type="predicted"/>
<dbReference type="PANTHER" id="PTHR47018:SF1">
    <property type="entry name" value="TESMIN_TSO1-LIKE CXC DOMAIN-CONTAINING PROTEIN"/>
    <property type="match status" value="1"/>
</dbReference>
<sequence>MSQKFKVADTTAASTAVADLINWEQCVICQDRKNEVLQCPANLLRADVGSGYKSLAENLVKFRDLGQLPKTISLSALDDGQGIASTMLDHKAKWHKSCALRYNNTKLKRASTKRKTPDDDSGSSSVMEGAARVRRRSSSCESTEAVCIFCGQSKNDGLLHQVLTMEMDSHVRASAILVEDNELLGKLSLGDMVALEHKYHKNCLSRLHNRARSAKRDTPNDTDNDRTVSGIVFAELVMYIEDKRMEEGTAPVFKLTNLADMYGSRIKQLGGVINTKVHTTRLKLRLLAQFPDLQAHLKGTDILLAFQDDIGPALAKACEKDMDNDAVHLARAAQIVRRHIFDQSTPFNGSFQENCQENSVPKLLLALVNMILEGPNIKDQSREAMTPAALSIAQLFKYQSRPTHRRKQKDAVQYVRHNTDQETPLPIYVGLMLHAQTRKRELVDRLFNLGLSIPYDRVLRLSADMGNSVCQRFENEQVVCPPSLRGKVFTTAAVDNIDHNPSSTTAKDSFHGTGISLIQHANADDDGVDRGIVVIEGDSVSKTISHLPHYYTDVPPVESSIKGTPIPATRLTSLKRNNFQQHRDDEYGWMENSRVVLEGTAEDTPQNISWAAYHANKQQQDEHHITPTSLLPLFHESAHTVAMIRHSMNVVKIA</sequence>
<protein>
    <submittedName>
        <fullName evidence="3">Uncharacterized protein LOC106816067</fullName>
    </submittedName>
</protein>
<dbReference type="GeneID" id="106816067"/>
<dbReference type="RefSeq" id="XP_014676109.1">
    <property type="nucleotide sequence ID" value="XM_014820623.1"/>
</dbReference>
<evidence type="ECO:0000313" key="2">
    <source>
        <dbReference type="Proteomes" id="UP000695022"/>
    </source>
</evidence>
<keyword evidence="2" id="KW-1185">Reference proteome</keyword>
<dbReference type="Proteomes" id="UP000695022">
    <property type="component" value="Unplaced"/>
</dbReference>
<evidence type="ECO:0000313" key="3">
    <source>
        <dbReference type="RefSeq" id="XP_014676109.1"/>
    </source>
</evidence>
<organism evidence="2 3">
    <name type="scientific">Priapulus caudatus</name>
    <name type="common">Priapulid worm</name>
    <dbReference type="NCBI Taxonomy" id="37621"/>
    <lineage>
        <taxon>Eukaryota</taxon>
        <taxon>Metazoa</taxon>
        <taxon>Ecdysozoa</taxon>
        <taxon>Scalidophora</taxon>
        <taxon>Priapulida</taxon>
        <taxon>Priapulimorpha</taxon>
        <taxon>Priapulimorphida</taxon>
        <taxon>Priapulidae</taxon>
        <taxon>Priapulus</taxon>
    </lineage>
</organism>